<comment type="similarity">
    <text evidence="3 9 10">Belongs to the IspF family.</text>
</comment>
<dbReference type="HAMAP" id="MF_00107">
    <property type="entry name" value="IspF"/>
    <property type="match status" value="1"/>
</dbReference>
<evidence type="ECO:0000256" key="1">
    <source>
        <dbReference type="ARBA" id="ARBA00000200"/>
    </source>
</evidence>
<feature type="binding site" evidence="9">
    <location>
        <position position="42"/>
    </location>
    <ligand>
        <name>a divalent metal cation</name>
        <dbReference type="ChEBI" id="CHEBI:60240"/>
    </ligand>
</feature>
<dbReference type="Gene3D" id="3.30.1330.50">
    <property type="entry name" value="2-C-methyl-D-erythritol 2,4-cyclodiphosphate synthase"/>
    <property type="match status" value="1"/>
</dbReference>
<feature type="binding site" evidence="9">
    <location>
        <position position="8"/>
    </location>
    <ligand>
        <name>a divalent metal cation</name>
        <dbReference type="ChEBI" id="CHEBI:60240"/>
    </ligand>
</feature>
<dbReference type="CDD" id="cd00554">
    <property type="entry name" value="MECDP_synthase"/>
    <property type="match status" value="1"/>
</dbReference>
<evidence type="ECO:0000256" key="10">
    <source>
        <dbReference type="RuleBase" id="RU004395"/>
    </source>
</evidence>
<feature type="binding site" evidence="9">
    <location>
        <position position="139"/>
    </location>
    <ligand>
        <name>4-CDP-2-C-methyl-D-erythritol 2-phosphate</name>
        <dbReference type="ChEBI" id="CHEBI:57919"/>
    </ligand>
</feature>
<evidence type="ECO:0000256" key="2">
    <source>
        <dbReference type="ARBA" id="ARBA00004709"/>
    </source>
</evidence>
<keyword evidence="6 9" id="KW-0479">Metal-binding</keyword>
<dbReference type="InterPro" id="IPR036571">
    <property type="entry name" value="MECDP_synthase_sf"/>
</dbReference>
<feature type="domain" description="2-C-methyl-D-erythritol 2,4-cyclodiphosphate synthase" evidence="11">
    <location>
        <begin position="1"/>
        <end position="154"/>
    </location>
</feature>
<feature type="binding site" evidence="9">
    <location>
        <begin position="132"/>
        <end position="135"/>
    </location>
    <ligand>
        <name>4-CDP-2-C-methyl-D-erythritol 2-phosphate</name>
        <dbReference type="ChEBI" id="CHEBI:57919"/>
    </ligand>
</feature>
<reference evidence="12" key="1">
    <citation type="submission" date="2024-04" db="EMBL/GenBank/DDBJ databases">
        <authorList>
            <person name="Manzano-Marin A."/>
            <person name="Manzano-Marin A."/>
            <person name="Alejandro Manzano Marin A."/>
        </authorList>
    </citation>
    <scope>NUCLEOTIDE SEQUENCE [LARGE SCALE GENOMIC DNA]</scope>
    <source>
        <strain evidence="12">TABTEA</strain>
    </source>
</reference>
<evidence type="ECO:0000256" key="4">
    <source>
        <dbReference type="ARBA" id="ARBA00011233"/>
    </source>
</evidence>
<dbReference type="PANTHER" id="PTHR43181">
    <property type="entry name" value="2-C-METHYL-D-ERYTHRITOL 2,4-CYCLODIPHOSPHATE SYNTHASE, CHLOROPLASTIC"/>
    <property type="match status" value="1"/>
</dbReference>
<dbReference type="Proteomes" id="UP001497533">
    <property type="component" value="Chromosome"/>
</dbReference>
<comment type="function">
    <text evidence="9">Involved in the biosynthesis of isopentenyl diphosphate (IPP) and dimethylallyl diphosphate (DMAPP), two major building blocks of isoprenoid compounds. Catalyzes the conversion of 4-diphosphocytidyl-2-C-methyl-D-erythritol 2-phosphate (CDP-ME2P) to 2-C-methyl-D-erythritol 2,4-cyclodiphosphate (ME-CPP) with a corresponding release of cytidine 5-monophosphate (CMP).</text>
</comment>
<dbReference type="EMBL" id="OZ034688">
    <property type="protein sequence ID" value="CAL1328959.1"/>
    <property type="molecule type" value="Genomic_DNA"/>
</dbReference>
<keyword evidence="13" id="KW-1185">Reference proteome</keyword>
<evidence type="ECO:0000256" key="5">
    <source>
        <dbReference type="ARBA" id="ARBA00012579"/>
    </source>
</evidence>
<proteinExistence type="inferred from homology"/>
<feature type="binding site" evidence="9">
    <location>
        <position position="10"/>
    </location>
    <ligand>
        <name>a divalent metal cation</name>
        <dbReference type="ChEBI" id="CHEBI:60240"/>
    </ligand>
</feature>
<evidence type="ECO:0000256" key="8">
    <source>
        <dbReference type="ARBA" id="ARBA00023239"/>
    </source>
</evidence>
<evidence type="ECO:0000313" key="13">
    <source>
        <dbReference type="Proteomes" id="UP001497533"/>
    </source>
</evidence>
<feature type="site" description="Transition state stabilizer" evidence="9">
    <location>
        <position position="133"/>
    </location>
</feature>
<gene>
    <name evidence="9 12" type="primary">ispF</name>
    <name evidence="12" type="ORF">PRHACTZTBTEA_019</name>
</gene>
<name>A0ABP1CD38_9GAMM</name>
<feature type="binding site" evidence="9">
    <location>
        <begin position="61"/>
        <end position="65"/>
    </location>
    <ligand>
        <name>4-CDP-2-C-methyl-D-erythritol 2-phosphate</name>
        <dbReference type="ChEBI" id="CHEBI:57919"/>
    </ligand>
</feature>
<dbReference type="InterPro" id="IPR003526">
    <property type="entry name" value="MECDP_synthase"/>
</dbReference>
<organism evidence="12 13">
    <name type="scientific">Candidatus Providencia siddallii</name>
    <dbReference type="NCBI Taxonomy" id="1715285"/>
    <lineage>
        <taxon>Bacteria</taxon>
        <taxon>Pseudomonadati</taxon>
        <taxon>Pseudomonadota</taxon>
        <taxon>Gammaproteobacteria</taxon>
        <taxon>Enterobacterales</taxon>
        <taxon>Morganellaceae</taxon>
        <taxon>Providencia</taxon>
    </lineage>
</organism>
<comment type="subunit">
    <text evidence="4 9">Homotrimer.</text>
</comment>
<sequence length="160" mass="17915">MKIGHGFDVHKFCKKRQLIIGGVNISYKYGLSSHSDGDVLLHSLIDAILGASSLGDIGKWFPDTNPNYKNINSRLLLKKVFYSVLINKFNIGNIDITILAQEPILLPYIMQMRINLSTDLKCNLDLINIKSTTTDKLGFIGRKEGIACFAVVFLIKKDDK</sequence>
<comment type="caution">
    <text evidence="9">Lacks conserved residue(s) required for the propagation of feature annotation.</text>
</comment>
<keyword evidence="8 9" id="KW-0456">Lyase</keyword>
<comment type="pathway">
    <text evidence="2 9">Isoprenoid biosynthesis; isopentenyl diphosphate biosynthesis via DXP pathway; isopentenyl diphosphate from 1-deoxy-D-xylulose 5-phosphate: step 4/6.</text>
</comment>
<evidence type="ECO:0000256" key="9">
    <source>
        <dbReference type="HAMAP-Rule" id="MF_00107"/>
    </source>
</evidence>
<protein>
    <recommendedName>
        <fullName evidence="5 9">2-C-methyl-D-erythritol 2,4-cyclodiphosphate synthase</fullName>
        <shortName evidence="9">MECDP-synthase</shortName>
        <shortName evidence="9">MECPP-synthase</shortName>
        <shortName evidence="9">MECPS</shortName>
        <ecNumber evidence="5 9">4.6.1.12</ecNumber>
    </recommendedName>
</protein>
<keyword evidence="7 9" id="KW-0414">Isoprene biosynthesis</keyword>
<dbReference type="RefSeq" id="WP_341765020.1">
    <property type="nucleotide sequence ID" value="NZ_OZ034688.1"/>
</dbReference>
<dbReference type="PROSITE" id="PS01350">
    <property type="entry name" value="ISPF"/>
    <property type="match status" value="1"/>
</dbReference>
<comment type="cofactor">
    <cofactor evidence="9">
        <name>a divalent metal cation</name>
        <dbReference type="ChEBI" id="CHEBI:60240"/>
    </cofactor>
    <text evidence="9">Binds 1 divalent metal cation per subunit.</text>
</comment>
<evidence type="ECO:0000313" key="12">
    <source>
        <dbReference type="EMBL" id="CAL1328959.1"/>
    </source>
</evidence>
<feature type="binding site" evidence="9">
    <location>
        <begin position="34"/>
        <end position="35"/>
    </location>
    <ligand>
        <name>4-CDP-2-C-methyl-D-erythritol 2-phosphate</name>
        <dbReference type="ChEBI" id="CHEBI:57919"/>
    </ligand>
</feature>
<dbReference type="EC" id="4.6.1.12" evidence="5 9"/>
<dbReference type="PANTHER" id="PTHR43181:SF1">
    <property type="entry name" value="2-C-METHYL-D-ERYTHRITOL 2,4-CYCLODIPHOSPHATE SYNTHASE, CHLOROPLASTIC"/>
    <property type="match status" value="1"/>
</dbReference>
<evidence type="ECO:0000259" key="11">
    <source>
        <dbReference type="Pfam" id="PF02542"/>
    </source>
</evidence>
<comment type="catalytic activity">
    <reaction evidence="1 9 10">
        <text>4-CDP-2-C-methyl-D-erythritol 2-phosphate = 2-C-methyl-D-erythritol 2,4-cyclic diphosphate + CMP</text>
        <dbReference type="Rhea" id="RHEA:23864"/>
        <dbReference type="ChEBI" id="CHEBI:57919"/>
        <dbReference type="ChEBI" id="CHEBI:58483"/>
        <dbReference type="ChEBI" id="CHEBI:60377"/>
        <dbReference type="EC" id="4.6.1.12"/>
    </reaction>
</comment>
<evidence type="ECO:0000256" key="6">
    <source>
        <dbReference type="ARBA" id="ARBA00022723"/>
    </source>
</evidence>
<dbReference type="Pfam" id="PF02542">
    <property type="entry name" value="YgbB"/>
    <property type="match status" value="1"/>
</dbReference>
<feature type="binding site" evidence="9">
    <location>
        <begin position="8"/>
        <end position="10"/>
    </location>
    <ligand>
        <name>4-CDP-2-C-methyl-D-erythritol 2-phosphate</name>
        <dbReference type="ChEBI" id="CHEBI:57919"/>
    </ligand>
</feature>
<accession>A0ABP1CD38</accession>
<dbReference type="SUPFAM" id="SSF69765">
    <property type="entry name" value="IpsF-like"/>
    <property type="match status" value="1"/>
</dbReference>
<evidence type="ECO:0000256" key="7">
    <source>
        <dbReference type="ARBA" id="ARBA00023229"/>
    </source>
</evidence>
<feature type="binding site" evidence="9">
    <location>
        <position position="142"/>
    </location>
    <ligand>
        <name>4-CDP-2-C-methyl-D-erythritol 2-phosphate</name>
        <dbReference type="ChEBI" id="CHEBI:57919"/>
    </ligand>
</feature>
<evidence type="ECO:0000256" key="3">
    <source>
        <dbReference type="ARBA" id="ARBA00008480"/>
    </source>
</evidence>
<feature type="site" description="Transition state stabilizer" evidence="9">
    <location>
        <position position="34"/>
    </location>
</feature>
<dbReference type="GO" id="GO:0008685">
    <property type="term" value="F:2-C-methyl-D-erythritol 2,4-cyclodiphosphate synthase activity"/>
    <property type="evidence" value="ECO:0007669"/>
    <property type="project" value="UniProtKB-EC"/>
</dbReference>
<dbReference type="NCBIfam" id="TIGR00151">
    <property type="entry name" value="ispF"/>
    <property type="match status" value="1"/>
</dbReference>
<feature type="binding site" evidence="9">
    <location>
        <begin position="56"/>
        <end position="58"/>
    </location>
    <ligand>
        <name>4-CDP-2-C-methyl-D-erythritol 2-phosphate</name>
        <dbReference type="ChEBI" id="CHEBI:57919"/>
    </ligand>
</feature>
<dbReference type="InterPro" id="IPR020555">
    <property type="entry name" value="MECDP_synthase_CS"/>
</dbReference>